<keyword evidence="2" id="KW-1185">Reference proteome</keyword>
<dbReference type="Proteomes" id="UP001331761">
    <property type="component" value="Unassembled WGS sequence"/>
</dbReference>
<dbReference type="EMBL" id="WIXE01000638">
    <property type="protein sequence ID" value="KAK5986427.1"/>
    <property type="molecule type" value="Genomic_DNA"/>
</dbReference>
<reference evidence="1 2" key="1">
    <citation type="submission" date="2019-10" db="EMBL/GenBank/DDBJ databases">
        <title>Assembly and Annotation for the nematode Trichostrongylus colubriformis.</title>
        <authorList>
            <person name="Martin J."/>
        </authorList>
    </citation>
    <scope>NUCLEOTIDE SEQUENCE [LARGE SCALE GENOMIC DNA]</scope>
    <source>
        <strain evidence="1">G859</strain>
        <tissue evidence="1">Whole worm</tissue>
    </source>
</reference>
<comment type="caution">
    <text evidence="1">The sequence shown here is derived from an EMBL/GenBank/DDBJ whole genome shotgun (WGS) entry which is preliminary data.</text>
</comment>
<organism evidence="1 2">
    <name type="scientific">Trichostrongylus colubriformis</name>
    <name type="common">Black scour worm</name>
    <dbReference type="NCBI Taxonomy" id="6319"/>
    <lineage>
        <taxon>Eukaryota</taxon>
        <taxon>Metazoa</taxon>
        <taxon>Ecdysozoa</taxon>
        <taxon>Nematoda</taxon>
        <taxon>Chromadorea</taxon>
        <taxon>Rhabditida</taxon>
        <taxon>Rhabditina</taxon>
        <taxon>Rhabditomorpha</taxon>
        <taxon>Strongyloidea</taxon>
        <taxon>Trichostrongylidae</taxon>
        <taxon>Trichostrongylus</taxon>
    </lineage>
</organism>
<protein>
    <submittedName>
        <fullName evidence="1">Uncharacterized protein</fullName>
    </submittedName>
</protein>
<sequence>MPKSQHNGAFDGKRKRMDCVQCCESASPIIPIGLMELERLIGIGAKVFHLEYISRYLLEEHVDETLCYHVDYKKFLLTRKT</sequence>
<evidence type="ECO:0000313" key="2">
    <source>
        <dbReference type="Proteomes" id="UP001331761"/>
    </source>
</evidence>
<name>A0AAN8G3E9_TRICO</name>
<evidence type="ECO:0000313" key="1">
    <source>
        <dbReference type="EMBL" id="KAK5986427.1"/>
    </source>
</evidence>
<accession>A0AAN8G3E9</accession>
<gene>
    <name evidence="1" type="ORF">GCK32_010985</name>
</gene>
<dbReference type="AlphaFoldDB" id="A0AAN8G3E9"/>
<proteinExistence type="predicted"/>